<dbReference type="SMART" id="SM00342">
    <property type="entry name" value="HTH_ARAC"/>
    <property type="match status" value="1"/>
</dbReference>
<dbReference type="InterPro" id="IPR018062">
    <property type="entry name" value="HTH_AraC-typ_CS"/>
</dbReference>
<dbReference type="GO" id="GO:0000976">
    <property type="term" value="F:transcription cis-regulatory region binding"/>
    <property type="evidence" value="ECO:0007669"/>
    <property type="project" value="TreeGrafter"/>
</dbReference>
<dbReference type="InterPro" id="IPR009057">
    <property type="entry name" value="Homeodomain-like_sf"/>
</dbReference>
<dbReference type="InterPro" id="IPR032687">
    <property type="entry name" value="AraC-type_N"/>
</dbReference>
<dbReference type="PROSITE" id="PS00041">
    <property type="entry name" value="HTH_ARAC_FAMILY_1"/>
    <property type="match status" value="1"/>
</dbReference>
<name>A0AAE3QI76_9HYPH</name>
<comment type="caution">
    <text evidence="5">The sequence shown here is derived from an EMBL/GenBank/DDBJ whole genome shotgun (WGS) entry which is preliminary data.</text>
</comment>
<dbReference type="Pfam" id="PF12833">
    <property type="entry name" value="HTH_18"/>
    <property type="match status" value="1"/>
</dbReference>
<dbReference type="PANTHER" id="PTHR47894">
    <property type="entry name" value="HTH-TYPE TRANSCRIPTIONAL REGULATOR GADX"/>
    <property type="match status" value="1"/>
</dbReference>
<dbReference type="AlphaFoldDB" id="A0AAE3QI76"/>
<keyword evidence="2" id="KW-0238">DNA-binding</keyword>
<sequence>MGHARGAGRIDRRVLVGLGLELKAYGIDPVAIGDRIDGDHGAGAGGDPTISLSEFVGFLETAGRSAPDPAAIWRCGRAYVGAGLPELFPRFGGGARLGDVLRGVIDAMNELQSGSLFRLQVRGSLALVEYRILDPSIWPRAFDVEFTFGFFDGLIRRYFRPDFAPDSLVFEHEPDRRRLSLDGSLGLSCVYGYARNILGFPAALLSMPILGDWPAQVGGRTSRCDAPMSAGLAARLRDAILLQIGEGEINQERIAEAFGLSPRTFRRRLLQEGLCFREEMERSRMEYAREMIVRTNLPVMELALRLGYSQQSDFTRAFRRAEGVPPSELRRSRPNGVNE</sequence>
<evidence type="ECO:0000259" key="4">
    <source>
        <dbReference type="PROSITE" id="PS01124"/>
    </source>
</evidence>
<keyword evidence="3" id="KW-0804">Transcription</keyword>
<reference evidence="5" key="1">
    <citation type="submission" date="2022-03" db="EMBL/GenBank/DDBJ databases">
        <title>Fererhizobium litorale gen. nov., sp. nov., isolated from sandy sediments of the Sea of Japan seashore.</title>
        <authorList>
            <person name="Romanenko L."/>
            <person name="Kurilenko V."/>
            <person name="Otstavnykh N."/>
            <person name="Svetashev V."/>
            <person name="Tekutyeva L."/>
            <person name="Isaeva M."/>
            <person name="Mikhailov V."/>
        </authorList>
    </citation>
    <scope>NUCLEOTIDE SEQUENCE</scope>
    <source>
        <strain evidence="5">KMM 9576</strain>
    </source>
</reference>
<evidence type="ECO:0000256" key="1">
    <source>
        <dbReference type="ARBA" id="ARBA00023015"/>
    </source>
</evidence>
<dbReference type="InterPro" id="IPR020449">
    <property type="entry name" value="Tscrpt_reg_AraC-type_HTH"/>
</dbReference>
<dbReference type="Gene3D" id="1.10.10.60">
    <property type="entry name" value="Homeodomain-like"/>
    <property type="match status" value="1"/>
</dbReference>
<evidence type="ECO:0000313" key="6">
    <source>
        <dbReference type="Proteomes" id="UP001161580"/>
    </source>
</evidence>
<organism evidence="5 6">
    <name type="scientific">Ferirhizobium litorale</name>
    <dbReference type="NCBI Taxonomy" id="2927786"/>
    <lineage>
        <taxon>Bacteria</taxon>
        <taxon>Pseudomonadati</taxon>
        <taxon>Pseudomonadota</taxon>
        <taxon>Alphaproteobacteria</taxon>
        <taxon>Hyphomicrobiales</taxon>
        <taxon>Rhizobiaceae</taxon>
        <taxon>Ferirhizobium</taxon>
    </lineage>
</organism>
<feature type="domain" description="HTH araC/xylS-type" evidence="4">
    <location>
        <begin position="234"/>
        <end position="332"/>
    </location>
</feature>
<dbReference type="SUPFAM" id="SSF46689">
    <property type="entry name" value="Homeodomain-like"/>
    <property type="match status" value="1"/>
</dbReference>
<dbReference type="RefSeq" id="WP_311787122.1">
    <property type="nucleotide sequence ID" value="NZ_JALDYY010000007.1"/>
</dbReference>
<accession>A0AAE3QI76</accession>
<keyword evidence="1" id="KW-0805">Transcription regulation</keyword>
<dbReference type="PANTHER" id="PTHR47894:SF4">
    <property type="entry name" value="HTH-TYPE TRANSCRIPTIONAL REGULATOR GADX"/>
    <property type="match status" value="1"/>
</dbReference>
<dbReference type="GO" id="GO:0005829">
    <property type="term" value="C:cytosol"/>
    <property type="evidence" value="ECO:0007669"/>
    <property type="project" value="TreeGrafter"/>
</dbReference>
<dbReference type="InterPro" id="IPR018060">
    <property type="entry name" value="HTH_AraC"/>
</dbReference>
<gene>
    <name evidence="5" type="ORF">MRS75_19935</name>
</gene>
<evidence type="ECO:0000313" key="5">
    <source>
        <dbReference type="EMBL" id="MDI7924338.1"/>
    </source>
</evidence>
<evidence type="ECO:0000256" key="3">
    <source>
        <dbReference type="ARBA" id="ARBA00023163"/>
    </source>
</evidence>
<proteinExistence type="predicted"/>
<dbReference type="Proteomes" id="UP001161580">
    <property type="component" value="Unassembled WGS sequence"/>
</dbReference>
<evidence type="ECO:0000256" key="2">
    <source>
        <dbReference type="ARBA" id="ARBA00023125"/>
    </source>
</evidence>
<dbReference type="Pfam" id="PF12625">
    <property type="entry name" value="Arabinose_bd"/>
    <property type="match status" value="1"/>
</dbReference>
<dbReference type="GO" id="GO:0003700">
    <property type="term" value="F:DNA-binding transcription factor activity"/>
    <property type="evidence" value="ECO:0007669"/>
    <property type="project" value="InterPro"/>
</dbReference>
<dbReference type="EMBL" id="JALDYZ010000014">
    <property type="protein sequence ID" value="MDI7924338.1"/>
    <property type="molecule type" value="Genomic_DNA"/>
</dbReference>
<protein>
    <submittedName>
        <fullName evidence="5">AraC family transcriptional regulator</fullName>
    </submittedName>
</protein>
<dbReference type="PRINTS" id="PR00032">
    <property type="entry name" value="HTHARAC"/>
</dbReference>
<keyword evidence="6" id="KW-1185">Reference proteome</keyword>
<dbReference type="PROSITE" id="PS01124">
    <property type="entry name" value="HTH_ARAC_FAMILY_2"/>
    <property type="match status" value="1"/>
</dbReference>